<comment type="function">
    <text evidence="3">Probably deamidates glutamine residues to glutamate on methyl-accepting chemotaxis receptors (MCPs), playing an important role in chemotaxis.</text>
</comment>
<keyword evidence="5" id="KW-1185">Reference proteome</keyword>
<dbReference type="HAMAP" id="MF_01440">
    <property type="entry name" value="CheD"/>
    <property type="match status" value="1"/>
</dbReference>
<dbReference type="AlphaFoldDB" id="A0A4R5W3X2"/>
<keyword evidence="1 3" id="KW-0145">Chemotaxis</keyword>
<accession>A0A4R5W3X2</accession>
<dbReference type="Pfam" id="PF03975">
    <property type="entry name" value="CheD"/>
    <property type="match status" value="1"/>
</dbReference>
<dbReference type="OrthoDB" id="9807202at2"/>
<evidence type="ECO:0000256" key="2">
    <source>
        <dbReference type="ARBA" id="ARBA00022801"/>
    </source>
</evidence>
<dbReference type="InterPro" id="IPR011324">
    <property type="entry name" value="Cytotoxic_necrot_fac-like_cat"/>
</dbReference>
<dbReference type="NCBIfam" id="NF010014">
    <property type="entry name" value="PRK13489.1"/>
    <property type="match status" value="1"/>
</dbReference>
<dbReference type="CDD" id="cd16352">
    <property type="entry name" value="CheD"/>
    <property type="match status" value="1"/>
</dbReference>
<evidence type="ECO:0000313" key="4">
    <source>
        <dbReference type="EMBL" id="TDK67361.1"/>
    </source>
</evidence>
<dbReference type="RefSeq" id="WP_133326538.1">
    <property type="nucleotide sequence ID" value="NZ_SMYL01000002.1"/>
</dbReference>
<comment type="catalytic activity">
    <reaction evidence="3">
        <text>L-glutaminyl-[protein] + H2O = L-glutamyl-[protein] + NH4(+)</text>
        <dbReference type="Rhea" id="RHEA:16441"/>
        <dbReference type="Rhea" id="RHEA-COMP:10207"/>
        <dbReference type="Rhea" id="RHEA-COMP:10208"/>
        <dbReference type="ChEBI" id="CHEBI:15377"/>
        <dbReference type="ChEBI" id="CHEBI:28938"/>
        <dbReference type="ChEBI" id="CHEBI:29973"/>
        <dbReference type="ChEBI" id="CHEBI:30011"/>
        <dbReference type="EC" id="3.5.1.44"/>
    </reaction>
</comment>
<sequence>MSQMSVEHLASNLYFDRTFDCEAAKILPGEYYYSNKDMVIVTVLGSCVSACIRDRVSGVGGMNHFMLPDGGDADSPVSASMRYGTYAMEILINELLKAGAKRENFEAKVFGGGNVLRGFTAINVGERNAKFVKDYLKTEHIRITAEDLIDIHPRKVYFFPRTGKVLVKKLKVVHNETLTQREIDYANKLKSESAGGGGEIDLF</sequence>
<dbReference type="EMBL" id="SMYL01000002">
    <property type="protein sequence ID" value="TDK67361.1"/>
    <property type="molecule type" value="Genomic_DNA"/>
</dbReference>
<dbReference type="PANTHER" id="PTHR35147">
    <property type="entry name" value="CHEMORECEPTOR GLUTAMINE DEAMIDASE CHED-RELATED"/>
    <property type="match status" value="1"/>
</dbReference>
<dbReference type="GO" id="GO:0050568">
    <property type="term" value="F:protein-glutamine glutaminase activity"/>
    <property type="evidence" value="ECO:0007669"/>
    <property type="project" value="UniProtKB-UniRule"/>
</dbReference>
<gene>
    <name evidence="3 4" type="primary">cheD</name>
    <name evidence="4" type="ORF">E2I14_06250</name>
</gene>
<dbReference type="Proteomes" id="UP000294829">
    <property type="component" value="Unassembled WGS sequence"/>
</dbReference>
<dbReference type="EC" id="3.5.1.44" evidence="3"/>
<dbReference type="PANTHER" id="PTHR35147:SF2">
    <property type="entry name" value="CHEMORECEPTOR GLUTAMINE DEAMIDASE CHED-RELATED"/>
    <property type="match status" value="1"/>
</dbReference>
<keyword evidence="4" id="KW-0675">Receptor</keyword>
<evidence type="ECO:0000256" key="1">
    <source>
        <dbReference type="ARBA" id="ARBA00022500"/>
    </source>
</evidence>
<comment type="similarity">
    <text evidence="3">Belongs to the CheD family.</text>
</comment>
<dbReference type="InterPro" id="IPR038592">
    <property type="entry name" value="CheD-like_sf"/>
</dbReference>
<dbReference type="NCBIfam" id="NF010013">
    <property type="entry name" value="PRK13487.1"/>
    <property type="match status" value="1"/>
</dbReference>
<evidence type="ECO:0000256" key="3">
    <source>
        <dbReference type="HAMAP-Rule" id="MF_01440"/>
    </source>
</evidence>
<name>A0A4R5W3X2_9BURK</name>
<proteinExistence type="inferred from homology"/>
<protein>
    <recommendedName>
        <fullName evidence="3">Probable chemoreceptor glutamine deamidase CheD</fullName>
        <ecNumber evidence="3">3.5.1.44</ecNumber>
    </recommendedName>
</protein>
<dbReference type="InterPro" id="IPR005659">
    <property type="entry name" value="Chemorcpt_Glu_NH3ase_CheD"/>
</dbReference>
<keyword evidence="2 3" id="KW-0378">Hydrolase</keyword>
<dbReference type="Gene3D" id="3.30.1330.200">
    <property type="match status" value="1"/>
</dbReference>
<dbReference type="SUPFAM" id="SSF64438">
    <property type="entry name" value="CNF1/YfiH-like putative cysteine hydrolases"/>
    <property type="match status" value="1"/>
</dbReference>
<evidence type="ECO:0000313" key="5">
    <source>
        <dbReference type="Proteomes" id="UP000294829"/>
    </source>
</evidence>
<dbReference type="GO" id="GO:0006935">
    <property type="term" value="P:chemotaxis"/>
    <property type="evidence" value="ECO:0007669"/>
    <property type="project" value="UniProtKB-UniRule"/>
</dbReference>
<comment type="caution">
    <text evidence="4">The sequence shown here is derived from an EMBL/GenBank/DDBJ whole genome shotgun (WGS) entry which is preliminary data.</text>
</comment>
<reference evidence="4 5" key="1">
    <citation type="submission" date="2019-03" db="EMBL/GenBank/DDBJ databases">
        <title>Sapientia aquatica gen. nov., sp. nov., isolated from a crater lake.</title>
        <authorList>
            <person name="Felfoldi T."/>
            <person name="Szabo A."/>
            <person name="Toth E."/>
            <person name="Schumann P."/>
            <person name="Keki Z."/>
            <person name="Marialigeti K."/>
            <person name="Mathe I."/>
        </authorList>
    </citation>
    <scope>NUCLEOTIDE SEQUENCE [LARGE SCALE GENOMIC DNA]</scope>
    <source>
        <strain evidence="4 5">SA-152</strain>
    </source>
</reference>
<organism evidence="4 5">
    <name type="scientific">Sapientia aquatica</name>
    <dbReference type="NCBI Taxonomy" id="1549640"/>
    <lineage>
        <taxon>Bacteria</taxon>
        <taxon>Pseudomonadati</taxon>
        <taxon>Pseudomonadota</taxon>
        <taxon>Betaproteobacteria</taxon>
        <taxon>Burkholderiales</taxon>
        <taxon>Oxalobacteraceae</taxon>
        <taxon>Sapientia</taxon>
    </lineage>
</organism>